<dbReference type="AlphaFoldDB" id="X1UCB5"/>
<dbReference type="Gene3D" id="3.90.1150.10">
    <property type="entry name" value="Aspartate Aminotransferase, domain 1"/>
    <property type="match status" value="1"/>
</dbReference>
<protein>
    <recommendedName>
        <fullName evidence="3">Serine hydroxymethyltransferase-like domain-containing protein</fullName>
    </recommendedName>
</protein>
<accession>X1UCB5</accession>
<dbReference type="PANTHER" id="PTHR11680:SF35">
    <property type="entry name" value="SERINE HYDROXYMETHYLTRANSFERASE 1"/>
    <property type="match status" value="1"/>
</dbReference>
<dbReference type="InterPro" id="IPR015422">
    <property type="entry name" value="PyrdxlP-dep_Trfase_small"/>
</dbReference>
<dbReference type="InterPro" id="IPR049943">
    <property type="entry name" value="Ser_HO-MeTrfase-like"/>
</dbReference>
<keyword evidence="2" id="KW-0663">Pyridoxal phosphate</keyword>
<dbReference type="Gene3D" id="3.40.640.10">
    <property type="entry name" value="Type I PLP-dependent aspartate aminotransferase-like (Major domain)"/>
    <property type="match status" value="1"/>
</dbReference>
<dbReference type="GO" id="GO:0004372">
    <property type="term" value="F:glycine hydroxymethyltransferase activity"/>
    <property type="evidence" value="ECO:0007669"/>
    <property type="project" value="TreeGrafter"/>
</dbReference>
<feature type="non-terminal residue" evidence="4">
    <location>
        <position position="1"/>
    </location>
</feature>
<dbReference type="GO" id="GO:0019264">
    <property type="term" value="P:glycine biosynthetic process from serine"/>
    <property type="evidence" value="ECO:0007669"/>
    <property type="project" value="TreeGrafter"/>
</dbReference>
<dbReference type="InterPro" id="IPR015424">
    <property type="entry name" value="PyrdxlP-dep_Trfase"/>
</dbReference>
<comment type="cofactor">
    <cofactor evidence="1">
        <name>pyridoxal 5'-phosphate</name>
        <dbReference type="ChEBI" id="CHEBI:597326"/>
    </cofactor>
</comment>
<gene>
    <name evidence="4" type="ORF">S12H4_31914</name>
</gene>
<comment type="caution">
    <text evidence="4">The sequence shown here is derived from an EMBL/GenBank/DDBJ whole genome shotgun (WGS) entry which is preliminary data.</text>
</comment>
<dbReference type="GO" id="GO:0046653">
    <property type="term" value="P:tetrahydrofolate metabolic process"/>
    <property type="evidence" value="ECO:0007669"/>
    <property type="project" value="TreeGrafter"/>
</dbReference>
<reference evidence="4" key="1">
    <citation type="journal article" date="2014" name="Front. Microbiol.">
        <title>High frequency of phylogenetically diverse reductive dehalogenase-homologous genes in deep subseafloor sedimentary metagenomes.</title>
        <authorList>
            <person name="Kawai M."/>
            <person name="Futagami T."/>
            <person name="Toyoda A."/>
            <person name="Takaki Y."/>
            <person name="Nishi S."/>
            <person name="Hori S."/>
            <person name="Arai W."/>
            <person name="Tsubouchi T."/>
            <person name="Morono Y."/>
            <person name="Uchiyama I."/>
            <person name="Ito T."/>
            <person name="Fujiyama A."/>
            <person name="Inagaki F."/>
            <person name="Takami H."/>
        </authorList>
    </citation>
    <scope>NUCLEOTIDE SEQUENCE</scope>
    <source>
        <strain evidence="4">Expedition CK06-06</strain>
    </source>
</reference>
<dbReference type="GO" id="GO:0005829">
    <property type="term" value="C:cytosol"/>
    <property type="evidence" value="ECO:0007669"/>
    <property type="project" value="TreeGrafter"/>
</dbReference>
<sequence length="184" mass="20666">SYIPLYKLIQRATFPGVQGTPYFNHIAAKAVFFRETLSDEYKARQFKIVENAKTLANNLLNLGYNVLAGGTDNHMILVNVANLRKHLTGVIAQKCLEDCGIVVDMYKLPYDNREASVTSGIRLGTPIVTKRVMGTDQMQAIAAMIDAVLRAVKIINDTEYEIDESLKRQTRNKVKDLCSKFPVR</sequence>
<proteinExistence type="predicted"/>
<dbReference type="SUPFAM" id="SSF53383">
    <property type="entry name" value="PLP-dependent transferases"/>
    <property type="match status" value="1"/>
</dbReference>
<dbReference type="Pfam" id="PF00464">
    <property type="entry name" value="SHMT"/>
    <property type="match status" value="1"/>
</dbReference>
<dbReference type="InterPro" id="IPR039429">
    <property type="entry name" value="SHMT-like_dom"/>
</dbReference>
<dbReference type="InterPro" id="IPR015421">
    <property type="entry name" value="PyrdxlP-dep_Trfase_major"/>
</dbReference>
<evidence type="ECO:0000256" key="1">
    <source>
        <dbReference type="ARBA" id="ARBA00001933"/>
    </source>
</evidence>
<evidence type="ECO:0000259" key="3">
    <source>
        <dbReference type="Pfam" id="PF00464"/>
    </source>
</evidence>
<dbReference type="PANTHER" id="PTHR11680">
    <property type="entry name" value="SERINE HYDROXYMETHYLTRANSFERASE"/>
    <property type="match status" value="1"/>
</dbReference>
<name>X1UCB5_9ZZZZ</name>
<feature type="domain" description="Serine hydroxymethyltransferase-like" evidence="3">
    <location>
        <begin position="5"/>
        <end position="145"/>
    </location>
</feature>
<organism evidence="4">
    <name type="scientific">marine sediment metagenome</name>
    <dbReference type="NCBI Taxonomy" id="412755"/>
    <lineage>
        <taxon>unclassified sequences</taxon>
        <taxon>metagenomes</taxon>
        <taxon>ecological metagenomes</taxon>
    </lineage>
</organism>
<dbReference type="GO" id="GO:0030170">
    <property type="term" value="F:pyridoxal phosphate binding"/>
    <property type="evidence" value="ECO:0007669"/>
    <property type="project" value="TreeGrafter"/>
</dbReference>
<evidence type="ECO:0000256" key="2">
    <source>
        <dbReference type="ARBA" id="ARBA00022898"/>
    </source>
</evidence>
<dbReference type="EMBL" id="BARW01018669">
    <property type="protein sequence ID" value="GAJ01232.1"/>
    <property type="molecule type" value="Genomic_DNA"/>
</dbReference>
<evidence type="ECO:0000313" key="4">
    <source>
        <dbReference type="EMBL" id="GAJ01232.1"/>
    </source>
</evidence>